<dbReference type="InterPro" id="IPR038987">
    <property type="entry name" value="MoeA-like"/>
</dbReference>
<dbReference type="CDD" id="cd00887">
    <property type="entry name" value="MoeA"/>
    <property type="match status" value="1"/>
</dbReference>
<dbReference type="InterPro" id="IPR036688">
    <property type="entry name" value="MoeA_C_domain_IV_sf"/>
</dbReference>
<dbReference type="GO" id="GO:0061599">
    <property type="term" value="F:molybdopterin molybdotransferase activity"/>
    <property type="evidence" value="ECO:0007669"/>
    <property type="project" value="TreeGrafter"/>
</dbReference>
<evidence type="ECO:0000256" key="3">
    <source>
        <dbReference type="SAM" id="MobiDB-lite"/>
    </source>
</evidence>
<dbReference type="InterPro" id="IPR036135">
    <property type="entry name" value="MoeA_linker/N_sf"/>
</dbReference>
<dbReference type="SUPFAM" id="SSF63882">
    <property type="entry name" value="MoeA N-terminal region -like"/>
    <property type="match status" value="1"/>
</dbReference>
<evidence type="ECO:0000259" key="4">
    <source>
        <dbReference type="SMART" id="SM00852"/>
    </source>
</evidence>
<comment type="caution">
    <text evidence="5">The sequence shown here is derived from an EMBL/GenBank/DDBJ whole genome shotgun (WGS) entry which is preliminary data.</text>
</comment>
<feature type="domain" description="MoaB/Mog" evidence="4">
    <location>
        <begin position="265"/>
        <end position="416"/>
    </location>
</feature>
<dbReference type="SMART" id="SM00852">
    <property type="entry name" value="MoCF_biosynth"/>
    <property type="match status" value="1"/>
</dbReference>
<dbReference type="SUPFAM" id="SSF53218">
    <property type="entry name" value="Molybdenum cofactor biosynthesis proteins"/>
    <property type="match status" value="1"/>
</dbReference>
<reference evidence="5" key="1">
    <citation type="submission" date="2009-10" db="EMBL/GenBank/DDBJ databases">
        <title>Diversity of trophic interactions inside an arsenic-rich microbial ecosystem.</title>
        <authorList>
            <person name="Bertin P.N."/>
            <person name="Heinrich-Salmeron A."/>
            <person name="Pelletier E."/>
            <person name="Goulhen-Chollet F."/>
            <person name="Arsene-Ploetze F."/>
            <person name="Gallien S."/>
            <person name="Calteau A."/>
            <person name="Vallenet D."/>
            <person name="Casiot C."/>
            <person name="Chane-Woon-Ming B."/>
            <person name="Giloteaux L."/>
            <person name="Barakat M."/>
            <person name="Bonnefoy V."/>
            <person name="Bruneel O."/>
            <person name="Chandler M."/>
            <person name="Cleiss J."/>
            <person name="Duran R."/>
            <person name="Elbaz-Poulichet F."/>
            <person name="Fonknechten N."/>
            <person name="Lauga B."/>
            <person name="Mornico D."/>
            <person name="Ortet P."/>
            <person name="Schaeffer C."/>
            <person name="Siguier P."/>
            <person name="Alexander Thil Smith A."/>
            <person name="Van Dorsselaer A."/>
            <person name="Weissenbach J."/>
            <person name="Medigue C."/>
            <person name="Le Paslier D."/>
        </authorList>
    </citation>
    <scope>NUCLEOTIDE SEQUENCE</scope>
</reference>
<sequence>MSGNTHSPATNSLIRYGEAVEQVHRYLAAYAAGVEVPVPDGHPVAQTPAQTLPPVFSGPAEPQESTRTSWHGSLSGGTARPPIERPGFLPDFLGAGQSRSVLPGGQRLPVSLPLAQSPGRVLSIEIRADRDLPAFPRSTRDGFACRAADANSHQFLFLAGRVQAGQVVPGQLGPGEAWEIMTGATVPEGADAVMMIEHAEQSSNFIRLVNERQLAPGENIVAQGAEARAGEVLVPASVRITSAQIALAAQNGYRELMVTPRPRIAILTTGDELVPIEQRPGPGQIRNSNAPMLAAMVTAMGAEPILLPTACDRPDALDESLRRALGADLLLISGGISVGKFDLVEDALTRADARFFFGGVAIQPGKPVAFGQLPRAGQSAQSGNHPLLPLPFFALPGNPISSAVTFHLFAAPLIAGLTEDSGPQPRFALAQLVGNWRGTPGLTRFLPAACDFAPSPTVRLVPWQGSGDLAAYARSNCFVVIPEDAQTLPEGGLVQILLT</sequence>
<dbReference type="PANTHER" id="PTHR10192:SF5">
    <property type="entry name" value="GEPHYRIN"/>
    <property type="match status" value="1"/>
</dbReference>
<dbReference type="Gene3D" id="2.170.190.11">
    <property type="entry name" value="Molybdopterin biosynthesis moea protein, domain 3"/>
    <property type="match status" value="1"/>
</dbReference>
<feature type="compositionally biased region" description="Polar residues" evidence="3">
    <location>
        <begin position="63"/>
        <end position="72"/>
    </location>
</feature>
<name>E6QMQ1_9ZZZZ</name>
<evidence type="ECO:0000256" key="2">
    <source>
        <dbReference type="ARBA" id="ARBA00023150"/>
    </source>
</evidence>
<dbReference type="Gene3D" id="3.40.980.10">
    <property type="entry name" value="MoaB/Mog-like domain"/>
    <property type="match status" value="1"/>
</dbReference>
<dbReference type="UniPathway" id="UPA00344"/>
<dbReference type="InterPro" id="IPR005111">
    <property type="entry name" value="MoeA_C_domain_IV"/>
</dbReference>
<dbReference type="Gene3D" id="3.90.105.10">
    <property type="entry name" value="Molybdopterin biosynthesis moea protein, domain 2"/>
    <property type="match status" value="1"/>
</dbReference>
<dbReference type="Pfam" id="PF03453">
    <property type="entry name" value="MoeA_N"/>
    <property type="match status" value="1"/>
</dbReference>
<dbReference type="EMBL" id="CABQ01000232">
    <property type="protein sequence ID" value="CBI08522.1"/>
    <property type="molecule type" value="Genomic_DNA"/>
</dbReference>
<gene>
    <name evidence="5" type="ORF">CARN6_1996</name>
</gene>
<dbReference type="GO" id="GO:0005829">
    <property type="term" value="C:cytosol"/>
    <property type="evidence" value="ECO:0007669"/>
    <property type="project" value="TreeGrafter"/>
</dbReference>
<accession>E6QMQ1</accession>
<dbReference type="InterPro" id="IPR005110">
    <property type="entry name" value="MoeA_linker/N"/>
</dbReference>
<dbReference type="NCBIfam" id="NF045515">
    <property type="entry name" value="Glp_gephyrin"/>
    <property type="match status" value="1"/>
</dbReference>
<evidence type="ECO:0000313" key="5">
    <source>
        <dbReference type="EMBL" id="CBI08522.1"/>
    </source>
</evidence>
<dbReference type="AlphaFoldDB" id="E6QMQ1"/>
<dbReference type="Gene3D" id="2.40.340.10">
    <property type="entry name" value="MoeA, C-terminal, domain IV"/>
    <property type="match status" value="1"/>
</dbReference>
<dbReference type="Pfam" id="PF03454">
    <property type="entry name" value="MoeA_C"/>
    <property type="match status" value="1"/>
</dbReference>
<organism evidence="5">
    <name type="scientific">mine drainage metagenome</name>
    <dbReference type="NCBI Taxonomy" id="410659"/>
    <lineage>
        <taxon>unclassified sequences</taxon>
        <taxon>metagenomes</taxon>
        <taxon>ecological metagenomes</taxon>
    </lineage>
</organism>
<feature type="region of interest" description="Disordered" evidence="3">
    <location>
        <begin position="46"/>
        <end position="79"/>
    </location>
</feature>
<evidence type="ECO:0000256" key="1">
    <source>
        <dbReference type="ARBA" id="ARBA00005046"/>
    </source>
</evidence>
<proteinExistence type="predicted"/>
<dbReference type="PANTHER" id="PTHR10192">
    <property type="entry name" value="MOLYBDOPTERIN BIOSYNTHESIS PROTEIN"/>
    <property type="match status" value="1"/>
</dbReference>
<dbReference type="Pfam" id="PF00994">
    <property type="entry name" value="MoCF_biosynth"/>
    <property type="match status" value="1"/>
</dbReference>
<dbReference type="InterPro" id="IPR001453">
    <property type="entry name" value="MoaB/Mog_dom"/>
</dbReference>
<dbReference type="InterPro" id="IPR036425">
    <property type="entry name" value="MoaB/Mog-like_dom_sf"/>
</dbReference>
<comment type="pathway">
    <text evidence="1">Cofactor biosynthesis; molybdopterin biosynthesis.</text>
</comment>
<keyword evidence="2" id="KW-0501">Molybdenum cofactor biosynthesis</keyword>
<protein>
    <submittedName>
        <fullName evidence="5">Molybdopterin molybdochelatase (Modular protein)</fullName>
    </submittedName>
</protein>
<dbReference type="SUPFAM" id="SSF63867">
    <property type="entry name" value="MoeA C-terminal domain-like"/>
    <property type="match status" value="1"/>
</dbReference>
<dbReference type="GO" id="GO:0006777">
    <property type="term" value="P:Mo-molybdopterin cofactor biosynthetic process"/>
    <property type="evidence" value="ECO:0007669"/>
    <property type="project" value="UniProtKB-KW"/>
</dbReference>